<dbReference type="Gene3D" id="3.40.190.10">
    <property type="entry name" value="Periplasmic binding protein-like II"/>
    <property type="match status" value="2"/>
</dbReference>
<reference evidence="1 2" key="1">
    <citation type="submission" date="2019-11" db="EMBL/GenBank/DDBJ databases">
        <title>Novel species isolated from a subtropical stream in China.</title>
        <authorList>
            <person name="Lu H."/>
        </authorList>
    </citation>
    <scope>NUCLEOTIDE SEQUENCE [LARGE SCALE GENOMIC DNA]</scope>
    <source>
        <strain evidence="1 2">FT25W</strain>
    </source>
</reference>
<sequence length="277" mass="30628">MHRVAVRSIMTISYDKAVSAIIAYQSNNNTEKSSMSRRWPAPLAAALSVIASAPAVAQGPDTLIFGTTHEPDSIVYQYARDYLQRLCGEIRQRCQLQSLPGRRSEAMLADGSLAGEIGRVKEYGRKHPQYLRLDEPFVQTRTYIFTPAGQPVLDSWEALAAGARTVSYKRGILTYQLKLDALKPRVQPHDVQTVPACLNMVINRRDHACVYDDGSLSAVSTAMLSQGRTGKPVEDLNLYIYLGRDHSALAGALNPAARRLQAQGLNAELHRKYFGVK</sequence>
<dbReference type="Proteomes" id="UP000481037">
    <property type="component" value="Unassembled WGS sequence"/>
</dbReference>
<organism evidence="1 2">
    <name type="scientific">Duganella alba</name>
    <dbReference type="NCBI Taxonomy" id="2666081"/>
    <lineage>
        <taxon>Bacteria</taxon>
        <taxon>Pseudomonadati</taxon>
        <taxon>Pseudomonadota</taxon>
        <taxon>Betaproteobacteria</taxon>
        <taxon>Burkholderiales</taxon>
        <taxon>Oxalobacteraceae</taxon>
        <taxon>Telluria group</taxon>
        <taxon>Duganella</taxon>
    </lineage>
</organism>
<protein>
    <submittedName>
        <fullName evidence="1">Transporter substrate-binding domain-containing protein</fullName>
    </submittedName>
</protein>
<evidence type="ECO:0000313" key="1">
    <source>
        <dbReference type="EMBL" id="MRX07790.1"/>
    </source>
</evidence>
<comment type="caution">
    <text evidence="1">The sequence shown here is derived from an EMBL/GenBank/DDBJ whole genome shotgun (WGS) entry which is preliminary data.</text>
</comment>
<dbReference type="AlphaFoldDB" id="A0A6L5QDT2"/>
<proteinExistence type="predicted"/>
<gene>
    <name evidence="1" type="ORF">GJ697_08105</name>
</gene>
<accession>A0A6L5QDT2</accession>
<name>A0A6L5QDT2_9BURK</name>
<keyword evidence="2" id="KW-1185">Reference proteome</keyword>
<evidence type="ECO:0000313" key="2">
    <source>
        <dbReference type="Proteomes" id="UP000481037"/>
    </source>
</evidence>
<dbReference type="SUPFAM" id="SSF53850">
    <property type="entry name" value="Periplasmic binding protein-like II"/>
    <property type="match status" value="1"/>
</dbReference>
<dbReference type="EMBL" id="WKJM01000005">
    <property type="protein sequence ID" value="MRX07790.1"/>
    <property type="molecule type" value="Genomic_DNA"/>
</dbReference>